<keyword evidence="2" id="KW-1185">Reference proteome</keyword>
<comment type="caution">
    <text evidence="1">The sequence shown here is derived from an EMBL/GenBank/DDBJ whole genome shotgun (WGS) entry which is preliminary data.</text>
</comment>
<proteinExistence type="predicted"/>
<accession>A0ACC3CJH8</accession>
<sequence>MAAFGGVPAAWGRAPEVAMIQLSRACTNRRAGVCSSDQYHRRLLLRASGLNLGCYKPQQSPFAGARLYSSSISVPQAALFAPCGPVPAHAAGLPNFWWDSISLSEIGAQSKGSAPRASQDAVDSLAEQLEGVKLARLRLPVQAIQAKADGDDYPQLLKMEANMESRERELSKALDASRSVGPVRRVLARMKALRYPLEGRGRSPPDFDGVFQPFPYRPEVRLPSVPGFWEDLVGVVEEACSALSKDAQHPWISPGRLPLLYMVSSFGRGKTLALREAARYLYKVTDVGPPVLKAKQVGGASDADDPEAGVLAQPSRIASGRGVVVLAANFNGSYRVDIMEQIGLSSRPDEAEYNYYLLLYEKKFRFKDVYEEVTALVESRAGHGSDNDVVALLVDEIGKLRTGIGGQICSDKVLDLRLPIRSEACSIVEAGSGLGVAYFVATESSLMLAERSALGRAAEPLMALPPGDLIAQTVRLLDAMRAGAGEAAGVYPAVNTSMWRLQLDTETEIFIDRFHVAEVYALLGGMLWRFVELFAEKLLVAPKADLVKVLMAVDSRLVTDSVGDDFSYSSFWEHCNSVFRDNVLAAALLPVEVLEEDLVIRPDGIGYNASSSSALWKALRAIVQVVVTTKNDQYDRNDKQLEETKFAWCGWELFMLHWEVLVSAARTLRTAHWTSVRYSDLYGRKAAFKGSGQLLSDVRIDATVERTGVIYLAGAGASTGGWTINDLLGGKELSRGELVAEWYQEKHSKPTAATVLSASDVKKSLDNMGWVGKDAAATQFYGGQHGYGDWGRRSIFVYAGLRKVSVRAVNHPLAANAFVLDESDLYALLGHTMYCLARALYLLLPMDGTSTTAASPRAVMPSTSDPSTMVT</sequence>
<reference evidence="1" key="1">
    <citation type="submission" date="2019-11" db="EMBL/GenBank/DDBJ databases">
        <title>Nori genome reveals adaptations in red seaweeds to the harsh intertidal environment.</title>
        <authorList>
            <person name="Wang D."/>
            <person name="Mao Y."/>
        </authorList>
    </citation>
    <scope>NUCLEOTIDE SEQUENCE</scope>
    <source>
        <tissue evidence="1">Gametophyte</tissue>
    </source>
</reference>
<evidence type="ECO:0000313" key="2">
    <source>
        <dbReference type="Proteomes" id="UP000798662"/>
    </source>
</evidence>
<protein>
    <submittedName>
        <fullName evidence="1">Uncharacterized protein</fullName>
    </submittedName>
</protein>
<dbReference type="EMBL" id="CM020620">
    <property type="protein sequence ID" value="KAK1870436.1"/>
    <property type="molecule type" value="Genomic_DNA"/>
</dbReference>
<name>A0ACC3CJH8_PYRYE</name>
<gene>
    <name evidence="1" type="ORF">I4F81_012895</name>
</gene>
<evidence type="ECO:0000313" key="1">
    <source>
        <dbReference type="EMBL" id="KAK1870436.1"/>
    </source>
</evidence>
<organism evidence="1 2">
    <name type="scientific">Pyropia yezoensis</name>
    <name type="common">Susabi-nori</name>
    <name type="synonym">Porphyra yezoensis</name>
    <dbReference type="NCBI Taxonomy" id="2788"/>
    <lineage>
        <taxon>Eukaryota</taxon>
        <taxon>Rhodophyta</taxon>
        <taxon>Bangiophyceae</taxon>
        <taxon>Bangiales</taxon>
        <taxon>Bangiaceae</taxon>
        <taxon>Pyropia</taxon>
    </lineage>
</organism>
<dbReference type="Proteomes" id="UP000798662">
    <property type="component" value="Chromosome 3"/>
</dbReference>